<dbReference type="InterPro" id="IPR010567">
    <property type="entry name" value="OrfX2/OrfX3/P47"/>
</dbReference>
<sequence length="523" mass="55303">MTMQLPLGSLSSLDFDKSSLLHLQLTDAELSKAREEQGQARLASAAPATSGVTFSTGGWDTVFAVRISDVNRAIAANAVSPTTWRARVEASDFGPQIDATGTFGTWSVAVGGGSGTDLRMHLPFTATVTVNGKDHVVKGGVAYVLVHLIYLPDPGTQGPGSKDLVVRTTDQGPDSPVVEVSSVTYSSPAPDENLDRALKDVLAVWCKDNIAEFKHVFATVDIGKVEGEGDFSWLTPTYTGYAYAAGPTPDDALLGVLCMTDGRDVAGKVEGLESGALPEGARAGLSISAERFLEKMVLPGVQSHFPNASPKTFQVTNHNTQIEATDTVKLDPVRVGLVDYHPEMTTFQVTVSGTEIEIYAYVHTNISPGIDAYAEITHYATLKLGTKADGTQSLTFVETREPKKNGWSTVAPWVEGTEIAADLILAVVSAVVSNVATAGRRIVIRVVIAIVAAGLIGTIAGVLEKIPEWIAGDVPDALPPIDPLVESATRPFRWPNAKKEFALTAVGLNGALQLSINPGFPDA</sequence>
<feature type="domain" description="Protein OrfX2/OrfX3/P47" evidence="3">
    <location>
        <begin position="56"/>
        <end position="514"/>
    </location>
</feature>
<evidence type="ECO:0000313" key="5">
    <source>
        <dbReference type="Proteomes" id="UP000313066"/>
    </source>
</evidence>
<protein>
    <submittedName>
        <fullName evidence="4">TULIP family P47-like protein</fullName>
    </submittedName>
</protein>
<dbReference type="Pfam" id="PF06597">
    <property type="entry name" value="Clostridium_P47"/>
    <property type="match status" value="1"/>
</dbReference>
<keyword evidence="5" id="KW-1185">Reference proteome</keyword>
<comment type="caution">
    <text evidence="4">The sequence shown here is derived from an EMBL/GenBank/DDBJ whole genome shotgun (WGS) entry which is preliminary data.</text>
</comment>
<accession>A0A5N6BUD7</accession>
<evidence type="ECO:0000256" key="1">
    <source>
        <dbReference type="ARBA" id="ARBA00023026"/>
    </source>
</evidence>
<name>A0A5N6BUD7_9ACTN</name>
<dbReference type="Proteomes" id="UP000313066">
    <property type="component" value="Unassembled WGS sequence"/>
</dbReference>
<evidence type="ECO:0000256" key="2">
    <source>
        <dbReference type="ARBA" id="ARBA00035010"/>
    </source>
</evidence>
<reference evidence="4 5" key="1">
    <citation type="submission" date="2019-10" db="EMBL/GenBank/DDBJ databases">
        <title>Nonomuraea sp. nov., isolated from Phyllanthus amarus.</title>
        <authorList>
            <person name="Klykleung N."/>
            <person name="Tanasupawat S."/>
        </authorList>
    </citation>
    <scope>NUCLEOTIDE SEQUENCE [LARGE SCALE GENOMIC DNA]</scope>
    <source>
        <strain evidence="4 5">CR1-09</strain>
    </source>
</reference>
<gene>
    <name evidence="4" type="ORF">FH610_017355</name>
</gene>
<proteinExistence type="inferred from homology"/>
<evidence type="ECO:0000259" key="3">
    <source>
        <dbReference type="Pfam" id="PF06597"/>
    </source>
</evidence>
<evidence type="ECO:0000313" key="4">
    <source>
        <dbReference type="EMBL" id="KAB8184095.1"/>
    </source>
</evidence>
<comment type="similarity">
    <text evidence="2">Belongs to the TULIP P47 family.</text>
</comment>
<dbReference type="RefSeq" id="WP_139575493.1">
    <property type="nucleotide sequence ID" value="NZ_VDMA02000008.1"/>
</dbReference>
<dbReference type="AlphaFoldDB" id="A0A5N6BUD7"/>
<organism evidence="4 5">
    <name type="scientific">Microbispora catharanthi</name>
    <dbReference type="NCBI Taxonomy" id="1712871"/>
    <lineage>
        <taxon>Bacteria</taxon>
        <taxon>Bacillati</taxon>
        <taxon>Actinomycetota</taxon>
        <taxon>Actinomycetes</taxon>
        <taxon>Streptosporangiales</taxon>
        <taxon>Streptosporangiaceae</taxon>
        <taxon>Microbispora</taxon>
    </lineage>
</organism>
<dbReference type="EMBL" id="VDMA02000008">
    <property type="protein sequence ID" value="KAB8184095.1"/>
    <property type="molecule type" value="Genomic_DNA"/>
</dbReference>
<keyword evidence="1" id="KW-0843">Virulence</keyword>